<evidence type="ECO:0000256" key="3">
    <source>
        <dbReference type="ARBA" id="ARBA00022475"/>
    </source>
</evidence>
<comment type="similarity">
    <text evidence="7">Belongs to the binding-protein-dependent transport system permease family.</text>
</comment>
<keyword evidence="6 7" id="KW-0472">Membrane</keyword>
<evidence type="ECO:0000313" key="9">
    <source>
        <dbReference type="EMBL" id="AVX05387.1"/>
    </source>
</evidence>
<evidence type="ECO:0000256" key="2">
    <source>
        <dbReference type="ARBA" id="ARBA00022448"/>
    </source>
</evidence>
<evidence type="ECO:0000256" key="4">
    <source>
        <dbReference type="ARBA" id="ARBA00022692"/>
    </source>
</evidence>
<evidence type="ECO:0000256" key="1">
    <source>
        <dbReference type="ARBA" id="ARBA00004651"/>
    </source>
</evidence>
<feature type="transmembrane region" description="Helical" evidence="7">
    <location>
        <begin position="197"/>
        <end position="221"/>
    </location>
</feature>
<evidence type="ECO:0000256" key="7">
    <source>
        <dbReference type="RuleBase" id="RU363032"/>
    </source>
</evidence>
<dbReference type="InterPro" id="IPR050366">
    <property type="entry name" value="BP-dependent_transpt_permease"/>
</dbReference>
<dbReference type="EMBL" id="CP021330">
    <property type="protein sequence ID" value="AVX05387.1"/>
    <property type="molecule type" value="Genomic_DNA"/>
</dbReference>
<gene>
    <name evidence="9" type="ORF">MXMO3_02877</name>
</gene>
<dbReference type="KEGG" id="mmyr:MXMO3_02877"/>
<dbReference type="Pfam" id="PF12911">
    <property type="entry name" value="OppC_N"/>
    <property type="match status" value="1"/>
</dbReference>
<sequence>MTDIHVTVPKEKWAPVDRGAQDAEFIAAPSLTYWQDVRQRMWRNKPAMASLAFIILLILAAIFGPMLTHHTYYDQDLKLSNIPPIFEVYKAEPTDASAQYVFLNSGNFKLYEVAENGEILGLVRAKRKDLMKKQHIYVFGDAEVRVDYSQLPATLVDGDGNAVESIGYRWNQTNWFGTDSLGRDVLVRQLYGARISLTVAFVAAMVNFFIGVFYGGIAGYFGGNVDNVMMRIVEIIATIPLTLYVILMMVVFQSGFLSIIIAIGSVFWVDMARIVRGQMLSLKNQDYVAAAKTMGASTKRILTRHLLPNTMGPILVTLTLLIPSAIFIESFMSFIGLGVSVPMASWGTLTAEAVETLRAYPHQLFFPAAAISLTMFAFNFLGDGLRDALDPRLRK</sequence>
<dbReference type="RefSeq" id="WP_117396297.1">
    <property type="nucleotide sequence ID" value="NZ_CP021330.1"/>
</dbReference>
<feature type="transmembrane region" description="Helical" evidence="7">
    <location>
        <begin position="364"/>
        <end position="385"/>
    </location>
</feature>
<dbReference type="Proteomes" id="UP000258927">
    <property type="component" value="Chromosome"/>
</dbReference>
<dbReference type="Gene3D" id="1.10.3720.10">
    <property type="entry name" value="MetI-like"/>
    <property type="match status" value="1"/>
</dbReference>
<dbReference type="InterPro" id="IPR000515">
    <property type="entry name" value="MetI-like"/>
</dbReference>
<evidence type="ECO:0000313" key="10">
    <source>
        <dbReference type="Proteomes" id="UP000258927"/>
    </source>
</evidence>
<dbReference type="GO" id="GO:0055085">
    <property type="term" value="P:transmembrane transport"/>
    <property type="evidence" value="ECO:0007669"/>
    <property type="project" value="InterPro"/>
</dbReference>
<evidence type="ECO:0000256" key="5">
    <source>
        <dbReference type="ARBA" id="ARBA00022989"/>
    </source>
</evidence>
<keyword evidence="5 7" id="KW-1133">Transmembrane helix</keyword>
<keyword evidence="4 7" id="KW-0812">Transmembrane</keyword>
<feature type="transmembrane region" description="Helical" evidence="7">
    <location>
        <begin position="314"/>
        <end position="344"/>
    </location>
</feature>
<dbReference type="InterPro" id="IPR035906">
    <property type="entry name" value="MetI-like_sf"/>
</dbReference>
<dbReference type="PROSITE" id="PS50928">
    <property type="entry name" value="ABC_TM1"/>
    <property type="match status" value="1"/>
</dbReference>
<keyword evidence="2 7" id="KW-0813">Transport</keyword>
<keyword evidence="3" id="KW-1003">Cell membrane</keyword>
<accession>A0A2R4MH46</accession>
<evidence type="ECO:0000259" key="8">
    <source>
        <dbReference type="PROSITE" id="PS50928"/>
    </source>
</evidence>
<dbReference type="SUPFAM" id="SSF161098">
    <property type="entry name" value="MetI-like"/>
    <property type="match status" value="1"/>
</dbReference>
<dbReference type="PANTHER" id="PTHR43386:SF22">
    <property type="entry name" value="OLIGOPEPTIDE TRANSPORT SYSTEM PERMEASE PROTEIN OPPC"/>
    <property type="match status" value="1"/>
</dbReference>
<name>A0A2R4MH46_9HYPH</name>
<feature type="domain" description="ABC transmembrane type-1" evidence="8">
    <location>
        <begin position="193"/>
        <end position="382"/>
    </location>
</feature>
<reference evidence="9 10" key="1">
    <citation type="submission" date="2017-05" db="EMBL/GenBank/DDBJ databases">
        <title>Genome Analysis of Maritalea myrionectae HL2708#5.</title>
        <authorList>
            <consortium name="Cotde Inc.-PKNU"/>
            <person name="Jang D."/>
            <person name="Oh H.-M."/>
        </authorList>
    </citation>
    <scope>NUCLEOTIDE SEQUENCE [LARGE SCALE GENOMIC DNA]</scope>
    <source>
        <strain evidence="9 10">HL2708#5</strain>
    </source>
</reference>
<comment type="subcellular location">
    <subcellularLocation>
        <location evidence="1 7">Cell membrane</location>
        <topology evidence="1 7">Multi-pass membrane protein</topology>
    </subcellularLocation>
</comment>
<evidence type="ECO:0000256" key="6">
    <source>
        <dbReference type="ARBA" id="ARBA00023136"/>
    </source>
</evidence>
<feature type="transmembrane region" description="Helical" evidence="7">
    <location>
        <begin position="47"/>
        <end position="68"/>
    </location>
</feature>
<dbReference type="CDD" id="cd06261">
    <property type="entry name" value="TM_PBP2"/>
    <property type="match status" value="1"/>
</dbReference>
<keyword evidence="10" id="KW-1185">Reference proteome</keyword>
<dbReference type="STRING" id="1122213.GCA_000423365_00511"/>
<dbReference type="InterPro" id="IPR025966">
    <property type="entry name" value="OppC_N"/>
</dbReference>
<feature type="transmembrane region" description="Helical" evidence="7">
    <location>
        <begin position="241"/>
        <end position="269"/>
    </location>
</feature>
<protein>
    <submittedName>
        <fullName evidence="9">Dipeptide transport system permease protein DppC</fullName>
    </submittedName>
</protein>
<organism evidence="9 10">
    <name type="scientific">Maritalea myrionectae</name>
    <dbReference type="NCBI Taxonomy" id="454601"/>
    <lineage>
        <taxon>Bacteria</taxon>
        <taxon>Pseudomonadati</taxon>
        <taxon>Pseudomonadota</taxon>
        <taxon>Alphaproteobacteria</taxon>
        <taxon>Hyphomicrobiales</taxon>
        <taxon>Devosiaceae</taxon>
        <taxon>Maritalea</taxon>
    </lineage>
</organism>
<dbReference type="Pfam" id="PF00528">
    <property type="entry name" value="BPD_transp_1"/>
    <property type="match status" value="1"/>
</dbReference>
<dbReference type="PANTHER" id="PTHR43386">
    <property type="entry name" value="OLIGOPEPTIDE TRANSPORT SYSTEM PERMEASE PROTEIN APPC"/>
    <property type="match status" value="1"/>
</dbReference>
<dbReference type="AlphaFoldDB" id="A0A2R4MH46"/>
<proteinExistence type="inferred from homology"/>
<dbReference type="GO" id="GO:0005886">
    <property type="term" value="C:plasma membrane"/>
    <property type="evidence" value="ECO:0007669"/>
    <property type="project" value="UniProtKB-SubCell"/>
</dbReference>